<proteinExistence type="inferred from homology"/>
<comment type="caution">
    <text evidence="8">The sequence shown here is derived from an EMBL/GenBank/DDBJ whole genome shotgun (WGS) entry which is preliminary data.</text>
</comment>
<evidence type="ECO:0000256" key="3">
    <source>
        <dbReference type="ARBA" id="ARBA00023015"/>
    </source>
</evidence>
<keyword evidence="4" id="KW-0731">Sigma factor</keyword>
<organism evidence="8 9">
    <name type="scientific">Microlunatus aurantiacus</name>
    <dbReference type="NCBI Taxonomy" id="446786"/>
    <lineage>
        <taxon>Bacteria</taxon>
        <taxon>Bacillati</taxon>
        <taxon>Actinomycetota</taxon>
        <taxon>Actinomycetes</taxon>
        <taxon>Propionibacteriales</taxon>
        <taxon>Propionibacteriaceae</taxon>
        <taxon>Microlunatus</taxon>
    </lineage>
</organism>
<dbReference type="InterPro" id="IPR052704">
    <property type="entry name" value="ECF_Sigma-70_Domain"/>
</dbReference>
<dbReference type="Pfam" id="PF04542">
    <property type="entry name" value="Sigma70_r2"/>
    <property type="match status" value="1"/>
</dbReference>
<dbReference type="Gene3D" id="3.10.450.50">
    <property type="match status" value="1"/>
</dbReference>
<dbReference type="Gene3D" id="1.10.1740.10">
    <property type="match status" value="1"/>
</dbReference>
<dbReference type="CDD" id="cd06171">
    <property type="entry name" value="Sigma70_r4"/>
    <property type="match status" value="1"/>
</dbReference>
<dbReference type="Gene3D" id="1.10.10.10">
    <property type="entry name" value="Winged helix-like DNA-binding domain superfamily/Winged helix DNA-binding domain"/>
    <property type="match status" value="1"/>
</dbReference>
<dbReference type="NCBIfam" id="NF007214">
    <property type="entry name" value="PRK09636.1"/>
    <property type="match status" value="1"/>
</dbReference>
<dbReference type="InterPro" id="IPR032710">
    <property type="entry name" value="NTF2-like_dom_sf"/>
</dbReference>
<dbReference type="PANTHER" id="PTHR30173">
    <property type="entry name" value="SIGMA 19 FACTOR"/>
    <property type="match status" value="1"/>
</dbReference>
<dbReference type="InterPro" id="IPR013325">
    <property type="entry name" value="RNA_pol_sigma_r2"/>
</dbReference>
<dbReference type="NCBIfam" id="TIGR02937">
    <property type="entry name" value="sigma70-ECF"/>
    <property type="match status" value="1"/>
</dbReference>
<dbReference type="RefSeq" id="WP_344814148.1">
    <property type="nucleotide sequence ID" value="NZ_BAAAYX010000020.1"/>
</dbReference>
<dbReference type="EMBL" id="BAAAYX010000020">
    <property type="protein sequence ID" value="GAA3715753.1"/>
    <property type="molecule type" value="Genomic_DNA"/>
</dbReference>
<keyword evidence="9" id="KW-1185">Reference proteome</keyword>
<dbReference type="InterPro" id="IPR013324">
    <property type="entry name" value="RNA_pol_sigma_r3/r4-like"/>
</dbReference>
<evidence type="ECO:0000256" key="1">
    <source>
        <dbReference type="ARBA" id="ARBA00010641"/>
    </source>
</evidence>
<dbReference type="PANTHER" id="PTHR30173:SF36">
    <property type="entry name" value="ECF RNA POLYMERASE SIGMA FACTOR SIGJ"/>
    <property type="match status" value="1"/>
</dbReference>
<evidence type="ECO:0000256" key="2">
    <source>
        <dbReference type="ARBA" id="ARBA00011344"/>
    </source>
</evidence>
<gene>
    <name evidence="8" type="ORF">GCM10022204_39200</name>
</gene>
<dbReference type="SUPFAM" id="SSF54427">
    <property type="entry name" value="NTF2-like"/>
    <property type="match status" value="1"/>
</dbReference>
<reference evidence="9" key="1">
    <citation type="journal article" date="2019" name="Int. J. Syst. Evol. Microbiol.">
        <title>The Global Catalogue of Microorganisms (GCM) 10K type strain sequencing project: providing services to taxonomists for standard genome sequencing and annotation.</title>
        <authorList>
            <consortium name="The Broad Institute Genomics Platform"/>
            <consortium name="The Broad Institute Genome Sequencing Center for Infectious Disease"/>
            <person name="Wu L."/>
            <person name="Ma J."/>
        </authorList>
    </citation>
    <scope>NUCLEOTIDE SEQUENCE [LARGE SCALE GENOMIC DNA]</scope>
    <source>
        <strain evidence="9">JCM 16548</strain>
    </source>
</reference>
<comment type="similarity">
    <text evidence="1">Belongs to the sigma-70 factor family. ECF subfamily.</text>
</comment>
<keyword evidence="5" id="KW-0804">Transcription</keyword>
<accession>A0ABP7E8K1</accession>
<evidence type="ECO:0000313" key="8">
    <source>
        <dbReference type="EMBL" id="GAA3715753.1"/>
    </source>
</evidence>
<comment type="subunit">
    <text evidence="2">Interacts transiently with the RNA polymerase catalytic core formed by RpoA, RpoB, RpoC and RpoZ (2 alpha, 1 beta, 1 beta' and 1 omega subunit) to form the RNA polymerase holoenzyme that can initiate transcription.</text>
</comment>
<evidence type="ECO:0000256" key="4">
    <source>
        <dbReference type="ARBA" id="ARBA00023082"/>
    </source>
</evidence>
<evidence type="ECO:0000259" key="6">
    <source>
        <dbReference type="Pfam" id="PF04542"/>
    </source>
</evidence>
<evidence type="ECO:0000313" key="9">
    <source>
        <dbReference type="Proteomes" id="UP001500051"/>
    </source>
</evidence>
<name>A0ABP7E8K1_9ACTN</name>
<evidence type="ECO:0000259" key="7">
    <source>
        <dbReference type="Pfam" id="PF08281"/>
    </source>
</evidence>
<dbReference type="SUPFAM" id="SSF88946">
    <property type="entry name" value="Sigma2 domain of RNA polymerase sigma factors"/>
    <property type="match status" value="1"/>
</dbReference>
<protein>
    <submittedName>
        <fullName evidence="8">RNA polymerase sigma-70 factor</fullName>
    </submittedName>
</protein>
<feature type="domain" description="RNA polymerase sigma factor 70 region 4 type 2" evidence="7">
    <location>
        <begin position="113"/>
        <end position="164"/>
    </location>
</feature>
<feature type="domain" description="RNA polymerase sigma-70 region 2" evidence="6">
    <location>
        <begin position="16"/>
        <end position="81"/>
    </location>
</feature>
<dbReference type="InterPro" id="IPR036388">
    <property type="entry name" value="WH-like_DNA-bd_sf"/>
</dbReference>
<dbReference type="InterPro" id="IPR007627">
    <property type="entry name" value="RNA_pol_sigma70_r2"/>
</dbReference>
<dbReference type="InterPro" id="IPR013249">
    <property type="entry name" value="RNA_pol_sigma70_r4_t2"/>
</dbReference>
<dbReference type="Proteomes" id="UP001500051">
    <property type="component" value="Unassembled WGS sequence"/>
</dbReference>
<keyword evidence="3" id="KW-0805">Transcription regulation</keyword>
<sequence length="301" mass="33058">MAEAAAAAGADRQQVFERHRSLLFTVAYELVSSVADAEDVVQETYLRWAQRPGDVEVSHPRAYLCQITTRLALNRLRTLARRREDYVGPWLPEPLLTVPDVADDVVLAESVSLALMVVLESLGPKERAVFLLREVFGYEHAEIAEALGMTAVAVRQTAHRAKQHVESRRPRFSADDQLADRVRERFTAAVVNGDVQGLMDLMAPDVVVLSDGGGQVRAARRPVEGADAAARLLVGIAHKATPDLRLEDVLINGGPGWRAWDGDRVAAALQLVIVDDRIAQVLIMMNPDKLGGLRAPRELSR</sequence>
<evidence type="ECO:0000256" key="5">
    <source>
        <dbReference type="ARBA" id="ARBA00023163"/>
    </source>
</evidence>
<dbReference type="SUPFAM" id="SSF88659">
    <property type="entry name" value="Sigma3 and sigma4 domains of RNA polymerase sigma factors"/>
    <property type="match status" value="1"/>
</dbReference>
<dbReference type="InterPro" id="IPR014284">
    <property type="entry name" value="RNA_pol_sigma-70_dom"/>
</dbReference>
<dbReference type="Pfam" id="PF08281">
    <property type="entry name" value="Sigma70_r4_2"/>
    <property type="match status" value="1"/>
</dbReference>